<gene>
    <name evidence="2" type="ORF">BCY86_08465</name>
</gene>
<name>A0A1L6MZP2_9BACT</name>
<protein>
    <recommendedName>
        <fullName evidence="4">Tetratricopeptide repeat protein</fullName>
    </recommendedName>
</protein>
<dbReference type="Proteomes" id="UP000185544">
    <property type="component" value="Chromosome"/>
</dbReference>
<evidence type="ECO:0008006" key="4">
    <source>
        <dbReference type="Google" id="ProtNLM"/>
    </source>
</evidence>
<feature type="region of interest" description="Disordered" evidence="1">
    <location>
        <begin position="1"/>
        <end position="21"/>
    </location>
</feature>
<dbReference type="STRING" id="1882918.BCY86_08465"/>
<dbReference type="EMBL" id="CP016908">
    <property type="protein sequence ID" value="APS00970.1"/>
    <property type="molecule type" value="Genomic_DNA"/>
</dbReference>
<keyword evidence="3" id="KW-1185">Reference proteome</keyword>
<dbReference type="SUPFAM" id="SSF48452">
    <property type="entry name" value="TPR-like"/>
    <property type="match status" value="1"/>
</dbReference>
<dbReference type="Gene3D" id="1.25.40.10">
    <property type="entry name" value="Tetratricopeptide repeat domain"/>
    <property type="match status" value="1"/>
</dbReference>
<dbReference type="InterPro" id="IPR011990">
    <property type="entry name" value="TPR-like_helical_dom_sf"/>
</dbReference>
<accession>A0A1L6MZP2</accession>
<reference evidence="2 3" key="1">
    <citation type="submission" date="2016-08" db="EMBL/GenBank/DDBJ databases">
        <title>Identification and validation of antigenic proteins from Pajaroellobacter abortibovis using de-novo genome sequence assembly and reverse vaccinology.</title>
        <authorList>
            <person name="Welly B.T."/>
            <person name="Miller M.R."/>
            <person name="Stott J.L."/>
            <person name="Blanchard M.T."/>
            <person name="Islas-Trejo A.D."/>
            <person name="O'Rourke S.M."/>
            <person name="Young A.E."/>
            <person name="Medrano J.F."/>
            <person name="Van Eenennaam A.L."/>
        </authorList>
    </citation>
    <scope>NUCLEOTIDE SEQUENCE [LARGE SCALE GENOMIC DNA]</scope>
    <source>
        <strain evidence="2 3">BTF92-0548A/99-0131</strain>
    </source>
</reference>
<evidence type="ECO:0000313" key="3">
    <source>
        <dbReference type="Proteomes" id="UP000185544"/>
    </source>
</evidence>
<sequence length="384" mass="42525">MAQASNGSGRVPIDRSSEQQNRGVNLSGSAVILAPPSSFPQGIPENAMILLPLGSNGELIQERLAQGPIALTTEEMWKLLGFNGPAVQVQDEHGRPVVIGLEDLLQSLEKHWTEATQEIGRGRVLANELMKYGRHEKAEQVLASVVAHGGEGEDWLALGVSQLNQKKLEKAEGTLRGAQSLLSTNPFPSLHLARLAREKKDSAAEQEHVERAIQIEKQSVDAWAYLATLFRERHGEEEGDQKILERAQADEYAQTSAPYIALQGFYANQEATRNKAIVYAEMAVKRTPQDPLSLLCLSALYGQSGQLESIITLLEPHQSIMLHDTRIAHNYFEALFRTRKFDQLKVFLAHLTTSPHEAIKQFAAQRTSAVAQFLEQEQRPTSKS</sequence>
<evidence type="ECO:0000313" key="2">
    <source>
        <dbReference type="EMBL" id="APS00970.1"/>
    </source>
</evidence>
<dbReference type="AlphaFoldDB" id="A0A1L6MZP2"/>
<proteinExistence type="predicted"/>
<organism evidence="2 3">
    <name type="scientific">Pajaroellobacter abortibovis</name>
    <dbReference type="NCBI Taxonomy" id="1882918"/>
    <lineage>
        <taxon>Bacteria</taxon>
        <taxon>Pseudomonadati</taxon>
        <taxon>Myxococcota</taxon>
        <taxon>Polyangia</taxon>
        <taxon>Polyangiales</taxon>
        <taxon>Polyangiaceae</taxon>
    </lineage>
</organism>
<dbReference type="RefSeq" id="WP_075277672.1">
    <property type="nucleotide sequence ID" value="NZ_CP016908.1"/>
</dbReference>
<evidence type="ECO:0000256" key="1">
    <source>
        <dbReference type="SAM" id="MobiDB-lite"/>
    </source>
</evidence>
<dbReference type="KEGG" id="pabo:BCY86_08465"/>